<dbReference type="AlphaFoldDB" id="A0A0N5BHU4"/>
<protein>
    <submittedName>
        <fullName evidence="2">EB1 C-terminal domain-containing protein</fullName>
    </submittedName>
</protein>
<dbReference type="WBParaSite" id="SPAL_0000552900.1">
    <property type="protein sequence ID" value="SPAL_0000552900.1"/>
    <property type="gene ID" value="SPAL_0000552900"/>
</dbReference>
<organism evidence="1 2">
    <name type="scientific">Strongyloides papillosus</name>
    <name type="common">Intestinal threadworm</name>
    <dbReference type="NCBI Taxonomy" id="174720"/>
    <lineage>
        <taxon>Eukaryota</taxon>
        <taxon>Metazoa</taxon>
        <taxon>Ecdysozoa</taxon>
        <taxon>Nematoda</taxon>
        <taxon>Chromadorea</taxon>
        <taxon>Rhabditida</taxon>
        <taxon>Tylenchina</taxon>
        <taxon>Panagrolaimomorpha</taxon>
        <taxon>Strongyloidoidea</taxon>
        <taxon>Strongyloididae</taxon>
        <taxon>Strongyloides</taxon>
    </lineage>
</organism>
<evidence type="ECO:0000313" key="1">
    <source>
        <dbReference type="Proteomes" id="UP000046392"/>
    </source>
</evidence>
<sequence>MARTINRIFKSGSSGYVHNARENVNNVTKKTVPYHDDTINDTTVISDISSIRLDDSDCLGGESENAVDTLLDCTPSSFYTSTNITSLERTVVSRGRQCSCNTKTNYSDYPLSLTQTLIEDGGETGERDVTVDVCNNTSFFKVEDFRGEATLPMPIAESTRIDSKVQVEDIYSKSMISKDVVLYRSLYTIEEVTEGIVTSDGSGTKRPAGSRRLARGLSKSITLNDTRDIDTTIFAKENSSKQRDSQKEDSDVFSEDMDAAKQVLFERIKEVYVATKMEEKEKGRPLTELEMEEFQLKIKRVAESYCVDYLKLKL</sequence>
<reference evidence="2" key="1">
    <citation type="submission" date="2017-02" db="UniProtKB">
        <authorList>
            <consortium name="WormBaseParasite"/>
        </authorList>
    </citation>
    <scope>IDENTIFICATION</scope>
</reference>
<keyword evidence="1" id="KW-1185">Reference proteome</keyword>
<evidence type="ECO:0000313" key="2">
    <source>
        <dbReference type="WBParaSite" id="SPAL_0000552900.1"/>
    </source>
</evidence>
<proteinExistence type="predicted"/>
<dbReference type="Proteomes" id="UP000046392">
    <property type="component" value="Unplaced"/>
</dbReference>
<accession>A0A0N5BHU4</accession>
<name>A0A0N5BHU4_STREA</name>